<organism evidence="1 2">
    <name type="scientific">Pelagibacterium nitratireducens</name>
    <dbReference type="NCBI Taxonomy" id="1046114"/>
    <lineage>
        <taxon>Bacteria</taxon>
        <taxon>Pseudomonadati</taxon>
        <taxon>Pseudomonadota</taxon>
        <taxon>Alphaproteobacteria</taxon>
        <taxon>Hyphomicrobiales</taxon>
        <taxon>Devosiaceae</taxon>
        <taxon>Pelagibacterium</taxon>
    </lineage>
</organism>
<protein>
    <submittedName>
        <fullName evidence="1">Nuclear transport factor 2 family protein</fullName>
    </submittedName>
</protein>
<evidence type="ECO:0000313" key="2">
    <source>
        <dbReference type="Proteomes" id="UP001369958"/>
    </source>
</evidence>
<proteinExistence type="predicted"/>
<sequence length="160" mass="18356">MSFYTDPDIARRAETMEQTIRTYFDGCNEADSGKIMSCLTVEAVHYFPPRMYRGPFRGARTVADRWIEAVNEMGSYWSIDTLLIEPISYRAVMEWTHFKTKHNKMLRGDEWYEFDPASGLIKEIRAYYASPQASDLTVLELGDFDYAGRGYPAAPPPGAR</sequence>
<gene>
    <name evidence="1" type="ORF">V6617_01860</name>
</gene>
<dbReference type="InterPro" id="IPR032710">
    <property type="entry name" value="NTF2-like_dom_sf"/>
</dbReference>
<accession>A0ABZ2I1N5</accession>
<dbReference type="RefSeq" id="WP_338608688.1">
    <property type="nucleotide sequence ID" value="NZ_CP146275.1"/>
</dbReference>
<dbReference type="Gene3D" id="3.10.450.50">
    <property type="match status" value="1"/>
</dbReference>
<dbReference type="Proteomes" id="UP001369958">
    <property type="component" value="Chromosome"/>
</dbReference>
<reference evidence="1 2" key="1">
    <citation type="submission" date="2024-02" db="EMBL/GenBank/DDBJ databases">
        <title>Complete genome sequence of Pelagibacterium nitratireducens ZH15.</title>
        <authorList>
            <person name="Zhao L.H."/>
        </authorList>
    </citation>
    <scope>NUCLEOTIDE SEQUENCE [LARGE SCALE GENOMIC DNA]</scope>
    <source>
        <strain evidence="1 2">ZH15</strain>
    </source>
</reference>
<keyword evidence="2" id="KW-1185">Reference proteome</keyword>
<dbReference type="SUPFAM" id="SSF54427">
    <property type="entry name" value="NTF2-like"/>
    <property type="match status" value="1"/>
</dbReference>
<name>A0ABZ2I1N5_9HYPH</name>
<dbReference type="EMBL" id="CP146275">
    <property type="protein sequence ID" value="WWT33239.1"/>
    <property type="molecule type" value="Genomic_DNA"/>
</dbReference>
<evidence type="ECO:0000313" key="1">
    <source>
        <dbReference type="EMBL" id="WWT33239.1"/>
    </source>
</evidence>